<dbReference type="KEGG" id="gph:GEMMAAP_02915"/>
<dbReference type="InterPro" id="IPR011006">
    <property type="entry name" value="CheY-like_superfamily"/>
</dbReference>
<dbReference type="Proteomes" id="UP000076404">
    <property type="component" value="Chromosome"/>
</dbReference>
<dbReference type="PROSITE" id="PS00622">
    <property type="entry name" value="HTH_LUXR_1"/>
    <property type="match status" value="1"/>
</dbReference>
<dbReference type="CDD" id="cd06170">
    <property type="entry name" value="LuxR_C_like"/>
    <property type="match status" value="1"/>
</dbReference>
<dbReference type="SMART" id="SM00448">
    <property type="entry name" value="REC"/>
    <property type="match status" value="1"/>
</dbReference>
<evidence type="ECO:0000256" key="2">
    <source>
        <dbReference type="ARBA" id="ARBA00023125"/>
    </source>
</evidence>
<dbReference type="PRINTS" id="PR00038">
    <property type="entry name" value="HTHLUXR"/>
</dbReference>
<dbReference type="GO" id="GO:0000160">
    <property type="term" value="P:phosphorelay signal transduction system"/>
    <property type="evidence" value="ECO:0007669"/>
    <property type="project" value="InterPro"/>
</dbReference>
<dbReference type="Pfam" id="PF00072">
    <property type="entry name" value="Response_reg"/>
    <property type="match status" value="1"/>
</dbReference>
<evidence type="ECO:0000313" key="6">
    <source>
        <dbReference type="EMBL" id="AMW04072.1"/>
    </source>
</evidence>
<dbReference type="SUPFAM" id="SSF52172">
    <property type="entry name" value="CheY-like"/>
    <property type="match status" value="1"/>
</dbReference>
<dbReference type="PROSITE" id="PS50043">
    <property type="entry name" value="HTH_LUXR_2"/>
    <property type="match status" value="1"/>
</dbReference>
<evidence type="ECO:0000259" key="5">
    <source>
        <dbReference type="PROSITE" id="PS50110"/>
    </source>
</evidence>
<dbReference type="CDD" id="cd17535">
    <property type="entry name" value="REC_NarL-like"/>
    <property type="match status" value="1"/>
</dbReference>
<reference evidence="6 7" key="1">
    <citation type="journal article" date="2014" name="Proc. Natl. Acad. Sci. U.S.A.">
        <title>Functional type 2 photosynthetic reaction centers found in the rare bacterial phylum Gemmatimonadetes.</title>
        <authorList>
            <person name="Zeng Y."/>
            <person name="Feng F."/>
            <person name="Medova H."/>
            <person name="Dean J."/>
            <person name="Koblizek M."/>
        </authorList>
    </citation>
    <scope>NUCLEOTIDE SEQUENCE [LARGE SCALE GENOMIC DNA]</scope>
    <source>
        <strain evidence="6 7">AP64</strain>
    </source>
</reference>
<dbReference type="InterPro" id="IPR039420">
    <property type="entry name" value="WalR-like"/>
</dbReference>
<evidence type="ECO:0000313" key="7">
    <source>
        <dbReference type="Proteomes" id="UP000076404"/>
    </source>
</evidence>
<dbReference type="GO" id="GO:0003677">
    <property type="term" value="F:DNA binding"/>
    <property type="evidence" value="ECO:0007669"/>
    <property type="project" value="UniProtKB-KW"/>
</dbReference>
<feature type="domain" description="HTH luxR-type" evidence="4">
    <location>
        <begin position="160"/>
        <end position="225"/>
    </location>
</feature>
<keyword evidence="7" id="KW-1185">Reference proteome</keyword>
<dbReference type="GO" id="GO:0006355">
    <property type="term" value="P:regulation of DNA-templated transcription"/>
    <property type="evidence" value="ECO:0007669"/>
    <property type="project" value="InterPro"/>
</dbReference>
<name>A0A143BHR8_9BACT</name>
<dbReference type="OrthoDB" id="9808843at2"/>
<dbReference type="Gene3D" id="3.40.50.2300">
    <property type="match status" value="1"/>
</dbReference>
<dbReference type="RefSeq" id="WP_026849361.1">
    <property type="nucleotide sequence ID" value="NZ_CP011454.1"/>
</dbReference>
<organism evidence="6 7">
    <name type="scientific">Gemmatimonas phototrophica</name>
    <dbReference type="NCBI Taxonomy" id="1379270"/>
    <lineage>
        <taxon>Bacteria</taxon>
        <taxon>Pseudomonadati</taxon>
        <taxon>Gemmatimonadota</taxon>
        <taxon>Gemmatimonadia</taxon>
        <taxon>Gemmatimonadales</taxon>
        <taxon>Gemmatimonadaceae</taxon>
        <taxon>Gemmatimonas</taxon>
    </lineage>
</organism>
<evidence type="ECO:0000256" key="1">
    <source>
        <dbReference type="ARBA" id="ARBA00022553"/>
    </source>
</evidence>
<evidence type="ECO:0000256" key="3">
    <source>
        <dbReference type="PROSITE-ProRule" id="PRU00169"/>
    </source>
</evidence>
<gene>
    <name evidence="6" type="ORF">GEMMAAP_02915</name>
</gene>
<dbReference type="PANTHER" id="PTHR43214:SF43">
    <property type="entry name" value="TWO-COMPONENT RESPONSE REGULATOR"/>
    <property type="match status" value="1"/>
</dbReference>
<keyword evidence="2" id="KW-0238">DNA-binding</keyword>
<dbReference type="PANTHER" id="PTHR43214">
    <property type="entry name" value="TWO-COMPONENT RESPONSE REGULATOR"/>
    <property type="match status" value="1"/>
</dbReference>
<protein>
    <recommendedName>
        <fullName evidence="8">LuxR family transcriptional regulator</fullName>
    </recommendedName>
</protein>
<sequence>MRPDLIRVVLVDDHQIVRSGLKAVLSTAKDITVVGEGGSGKDALVLAERLDPHVIVMDLSMPDMDGLTATRELQKANATRVQAPDEPVTRRVLVLTMHTEDEHLVALLEAGAGGYLLKSVADRELVDAVRTVAAGDVYVQPTAARALARGLAKRDGNAEERTRFEKLTDREQVVLKMVAEGYTAPEIGEHLTISPKTVDTYKQRIGEKLGLTHRTDYVKFALKLGLLKNDA</sequence>
<dbReference type="InterPro" id="IPR000792">
    <property type="entry name" value="Tscrpt_reg_LuxR_C"/>
</dbReference>
<dbReference type="eggNOG" id="COG2197">
    <property type="taxonomic scope" value="Bacteria"/>
</dbReference>
<accession>A0A143BHR8</accession>
<feature type="domain" description="Response regulatory" evidence="5">
    <location>
        <begin position="7"/>
        <end position="133"/>
    </location>
</feature>
<dbReference type="SMART" id="SM00421">
    <property type="entry name" value="HTH_LUXR"/>
    <property type="match status" value="1"/>
</dbReference>
<dbReference type="STRING" id="1379270.GEMMAAP_02915"/>
<keyword evidence="1 3" id="KW-0597">Phosphoprotein</keyword>
<dbReference type="InterPro" id="IPR058245">
    <property type="entry name" value="NreC/VraR/RcsB-like_REC"/>
</dbReference>
<dbReference type="PROSITE" id="PS50110">
    <property type="entry name" value="RESPONSE_REGULATORY"/>
    <property type="match status" value="1"/>
</dbReference>
<evidence type="ECO:0008006" key="8">
    <source>
        <dbReference type="Google" id="ProtNLM"/>
    </source>
</evidence>
<feature type="modified residue" description="4-aspartylphosphate" evidence="3">
    <location>
        <position position="58"/>
    </location>
</feature>
<evidence type="ECO:0000259" key="4">
    <source>
        <dbReference type="PROSITE" id="PS50043"/>
    </source>
</evidence>
<dbReference type="EMBL" id="CP011454">
    <property type="protein sequence ID" value="AMW04072.1"/>
    <property type="molecule type" value="Genomic_DNA"/>
</dbReference>
<dbReference type="InterPro" id="IPR016032">
    <property type="entry name" value="Sig_transdc_resp-reg_C-effctor"/>
</dbReference>
<dbReference type="InterPro" id="IPR001789">
    <property type="entry name" value="Sig_transdc_resp-reg_receiver"/>
</dbReference>
<proteinExistence type="predicted"/>
<dbReference type="Pfam" id="PF00196">
    <property type="entry name" value="GerE"/>
    <property type="match status" value="1"/>
</dbReference>
<reference evidence="6 7" key="2">
    <citation type="journal article" date="2016" name="Environ. Microbiol. Rep.">
        <title>Metagenomic evidence for the presence of phototrophic Gemmatimonadetes bacteria in diverse environments.</title>
        <authorList>
            <person name="Zeng Y."/>
            <person name="Baumbach J."/>
            <person name="Barbosa E.G."/>
            <person name="Azevedo V."/>
            <person name="Zhang C."/>
            <person name="Koblizek M."/>
        </authorList>
    </citation>
    <scope>NUCLEOTIDE SEQUENCE [LARGE SCALE GENOMIC DNA]</scope>
    <source>
        <strain evidence="6 7">AP64</strain>
    </source>
</reference>
<dbReference type="SUPFAM" id="SSF46894">
    <property type="entry name" value="C-terminal effector domain of the bipartite response regulators"/>
    <property type="match status" value="1"/>
</dbReference>
<dbReference type="AlphaFoldDB" id="A0A143BHR8"/>